<name>A0AAN7M927_TRANT</name>
<comment type="caution">
    <text evidence="7">The sequence shown here is derived from an EMBL/GenBank/DDBJ whole genome shotgun (WGS) entry which is preliminary data.</text>
</comment>
<dbReference type="InterPro" id="IPR000225">
    <property type="entry name" value="Armadillo"/>
</dbReference>
<accession>A0AAN7M927</accession>
<dbReference type="GO" id="GO:0015031">
    <property type="term" value="P:protein transport"/>
    <property type="evidence" value="ECO:0007669"/>
    <property type="project" value="UniProtKB-KW"/>
</dbReference>
<protein>
    <submittedName>
        <fullName evidence="7">Uncharacterized protein</fullName>
    </submittedName>
</protein>
<feature type="repeat" description="ARM" evidence="5">
    <location>
        <begin position="12"/>
        <end position="55"/>
    </location>
</feature>
<dbReference type="EMBL" id="JAXQNO010000003">
    <property type="protein sequence ID" value="KAK4800549.1"/>
    <property type="molecule type" value="Genomic_DNA"/>
</dbReference>
<gene>
    <name evidence="7" type="ORF">SAY86_021036</name>
</gene>
<dbReference type="PROSITE" id="PS50176">
    <property type="entry name" value="ARM_REPEAT"/>
    <property type="match status" value="2"/>
</dbReference>
<proteinExistence type="inferred from homology"/>
<evidence type="ECO:0000256" key="4">
    <source>
        <dbReference type="ARBA" id="ARBA00022927"/>
    </source>
</evidence>
<feature type="repeat" description="ARM" evidence="5">
    <location>
        <begin position="55"/>
        <end position="83"/>
    </location>
</feature>
<feature type="compositionally biased region" description="Basic and acidic residues" evidence="6">
    <location>
        <begin position="99"/>
        <end position="111"/>
    </location>
</feature>
<keyword evidence="4" id="KW-0653">Protein transport</keyword>
<evidence type="ECO:0000313" key="8">
    <source>
        <dbReference type="Proteomes" id="UP001346149"/>
    </source>
</evidence>
<keyword evidence="8" id="KW-1185">Reference proteome</keyword>
<evidence type="ECO:0000256" key="2">
    <source>
        <dbReference type="ARBA" id="ARBA00022448"/>
    </source>
</evidence>
<dbReference type="SMART" id="SM00185">
    <property type="entry name" value="ARM"/>
    <property type="match status" value="2"/>
</dbReference>
<evidence type="ECO:0000256" key="6">
    <source>
        <dbReference type="SAM" id="MobiDB-lite"/>
    </source>
</evidence>
<dbReference type="InterPro" id="IPR016024">
    <property type="entry name" value="ARM-type_fold"/>
</dbReference>
<reference evidence="7 8" key="1">
    <citation type="journal article" date="2023" name="Hortic Res">
        <title>Pangenome of water caltrop reveals structural variations and asymmetric subgenome divergence after allopolyploidization.</title>
        <authorList>
            <person name="Zhang X."/>
            <person name="Chen Y."/>
            <person name="Wang L."/>
            <person name="Yuan Y."/>
            <person name="Fang M."/>
            <person name="Shi L."/>
            <person name="Lu R."/>
            <person name="Comes H.P."/>
            <person name="Ma Y."/>
            <person name="Chen Y."/>
            <person name="Huang G."/>
            <person name="Zhou Y."/>
            <person name="Zheng Z."/>
            <person name="Qiu Y."/>
        </authorList>
    </citation>
    <scope>NUCLEOTIDE SEQUENCE [LARGE SCALE GENOMIC DNA]</scope>
    <source>
        <strain evidence="7">F231</strain>
    </source>
</reference>
<dbReference type="SUPFAM" id="SSF48371">
    <property type="entry name" value="ARM repeat"/>
    <property type="match status" value="1"/>
</dbReference>
<sequence length="123" mass="13535">MIPRLKCIIDNGALPSLLSLLRHNHKKSIMKEACWTISNITAGNKHQIQSIIEAGLIGPLVNLLQNADFDIKKEATWAISNATSGGTRDQINVSRGTGKHLEGRRGRESRGTHWGHQCLCSND</sequence>
<dbReference type="Gene3D" id="1.25.10.10">
    <property type="entry name" value="Leucine-rich Repeat Variant"/>
    <property type="match status" value="1"/>
</dbReference>
<dbReference type="Pfam" id="PF00514">
    <property type="entry name" value="Arm"/>
    <property type="match status" value="2"/>
</dbReference>
<feature type="region of interest" description="Disordered" evidence="6">
    <location>
        <begin position="88"/>
        <end position="113"/>
    </location>
</feature>
<dbReference type="Proteomes" id="UP001346149">
    <property type="component" value="Unassembled WGS sequence"/>
</dbReference>
<dbReference type="InterPro" id="IPR011989">
    <property type="entry name" value="ARM-like"/>
</dbReference>
<keyword evidence="2" id="KW-0813">Transport</keyword>
<organism evidence="7 8">
    <name type="scientific">Trapa natans</name>
    <name type="common">Water chestnut</name>
    <dbReference type="NCBI Taxonomy" id="22666"/>
    <lineage>
        <taxon>Eukaryota</taxon>
        <taxon>Viridiplantae</taxon>
        <taxon>Streptophyta</taxon>
        <taxon>Embryophyta</taxon>
        <taxon>Tracheophyta</taxon>
        <taxon>Spermatophyta</taxon>
        <taxon>Magnoliopsida</taxon>
        <taxon>eudicotyledons</taxon>
        <taxon>Gunneridae</taxon>
        <taxon>Pentapetalae</taxon>
        <taxon>rosids</taxon>
        <taxon>malvids</taxon>
        <taxon>Myrtales</taxon>
        <taxon>Lythraceae</taxon>
        <taxon>Trapa</taxon>
    </lineage>
</organism>
<evidence type="ECO:0000256" key="1">
    <source>
        <dbReference type="ARBA" id="ARBA00010394"/>
    </source>
</evidence>
<dbReference type="AlphaFoldDB" id="A0AAN7M927"/>
<keyword evidence="3" id="KW-0677">Repeat</keyword>
<comment type="similarity">
    <text evidence="1">Belongs to the importin alpha family.</text>
</comment>
<evidence type="ECO:0000313" key="7">
    <source>
        <dbReference type="EMBL" id="KAK4800549.1"/>
    </source>
</evidence>
<dbReference type="PANTHER" id="PTHR23316">
    <property type="entry name" value="IMPORTIN ALPHA"/>
    <property type="match status" value="1"/>
</dbReference>
<evidence type="ECO:0000256" key="5">
    <source>
        <dbReference type="PROSITE-ProRule" id="PRU00259"/>
    </source>
</evidence>
<evidence type="ECO:0000256" key="3">
    <source>
        <dbReference type="ARBA" id="ARBA00022737"/>
    </source>
</evidence>